<reference evidence="2 3" key="1">
    <citation type="journal article" date="2023" name="Plants (Basel)">
        <title>Bridging the Gap: Combining Genomics and Transcriptomics Approaches to Understand Stylosanthes scabra, an Orphan Legume from the Brazilian Caatinga.</title>
        <authorList>
            <person name="Ferreira-Neto J.R.C."/>
            <person name="da Silva M.D."/>
            <person name="Binneck E."/>
            <person name="de Melo N.F."/>
            <person name="da Silva R.H."/>
            <person name="de Melo A.L.T.M."/>
            <person name="Pandolfi V."/>
            <person name="Bustamante F.O."/>
            <person name="Brasileiro-Vidal A.C."/>
            <person name="Benko-Iseppon A.M."/>
        </authorList>
    </citation>
    <scope>NUCLEOTIDE SEQUENCE [LARGE SCALE GENOMIC DNA]</scope>
    <source>
        <tissue evidence="2">Leaves</tissue>
    </source>
</reference>
<proteinExistence type="predicted"/>
<evidence type="ECO:0000259" key="1">
    <source>
        <dbReference type="Pfam" id="PF03101"/>
    </source>
</evidence>
<protein>
    <recommendedName>
        <fullName evidence="1">FAR1 domain-containing protein</fullName>
    </recommendedName>
</protein>
<dbReference type="Proteomes" id="UP001341840">
    <property type="component" value="Unassembled WGS sequence"/>
</dbReference>
<organism evidence="2 3">
    <name type="scientific">Stylosanthes scabra</name>
    <dbReference type="NCBI Taxonomy" id="79078"/>
    <lineage>
        <taxon>Eukaryota</taxon>
        <taxon>Viridiplantae</taxon>
        <taxon>Streptophyta</taxon>
        <taxon>Embryophyta</taxon>
        <taxon>Tracheophyta</taxon>
        <taxon>Spermatophyta</taxon>
        <taxon>Magnoliopsida</taxon>
        <taxon>eudicotyledons</taxon>
        <taxon>Gunneridae</taxon>
        <taxon>Pentapetalae</taxon>
        <taxon>rosids</taxon>
        <taxon>fabids</taxon>
        <taxon>Fabales</taxon>
        <taxon>Fabaceae</taxon>
        <taxon>Papilionoideae</taxon>
        <taxon>50 kb inversion clade</taxon>
        <taxon>dalbergioids sensu lato</taxon>
        <taxon>Dalbergieae</taxon>
        <taxon>Pterocarpus clade</taxon>
        <taxon>Stylosanthes</taxon>
    </lineage>
</organism>
<feature type="non-terminal residue" evidence="2">
    <location>
        <position position="107"/>
    </location>
</feature>
<sequence>MTIDDDDGNNDNEEIVEPIVEMEFDSLDALRLFFKRYAFDMGFGWKVRTSKKDKNGDVYYVVIVCSREGTPTSKGPSLGRTFPTQKANCQAKINALKNEDGKWVIKK</sequence>
<dbReference type="Pfam" id="PF03101">
    <property type="entry name" value="FAR1"/>
    <property type="match status" value="1"/>
</dbReference>
<evidence type="ECO:0000313" key="3">
    <source>
        <dbReference type="Proteomes" id="UP001341840"/>
    </source>
</evidence>
<comment type="caution">
    <text evidence="2">The sequence shown here is derived from an EMBL/GenBank/DDBJ whole genome shotgun (WGS) entry which is preliminary data.</text>
</comment>
<dbReference type="EMBL" id="JASCZI010040947">
    <property type="protein sequence ID" value="MED6130092.1"/>
    <property type="molecule type" value="Genomic_DNA"/>
</dbReference>
<dbReference type="PANTHER" id="PTHR46328">
    <property type="entry name" value="FAR-RED IMPAIRED RESPONSIVE (FAR1) FAMILY PROTEIN-RELATED"/>
    <property type="match status" value="1"/>
</dbReference>
<dbReference type="InterPro" id="IPR004330">
    <property type="entry name" value="FAR1_DNA_bnd_dom"/>
</dbReference>
<dbReference type="PANTHER" id="PTHR46328:SF35">
    <property type="entry name" value="PROTEIN FAR1-RELATED SEQUENCE 5-LIKE"/>
    <property type="match status" value="1"/>
</dbReference>
<feature type="domain" description="FAR1" evidence="1">
    <location>
        <begin position="33"/>
        <end position="106"/>
    </location>
</feature>
<keyword evidence="3" id="KW-1185">Reference proteome</keyword>
<evidence type="ECO:0000313" key="2">
    <source>
        <dbReference type="EMBL" id="MED6130092.1"/>
    </source>
</evidence>
<name>A0ABU6S1F4_9FABA</name>
<gene>
    <name evidence="2" type="ORF">PIB30_114635</name>
</gene>
<accession>A0ABU6S1F4</accession>